<feature type="region of interest" description="Disordered" evidence="1">
    <location>
        <begin position="126"/>
        <end position="146"/>
    </location>
</feature>
<gene>
    <name evidence="2" type="ORF">PXEA_LOCUS4577</name>
</gene>
<protein>
    <submittedName>
        <fullName evidence="2">Uncharacterized protein</fullName>
    </submittedName>
</protein>
<organism evidence="2 3">
    <name type="scientific">Protopolystoma xenopodis</name>
    <dbReference type="NCBI Taxonomy" id="117903"/>
    <lineage>
        <taxon>Eukaryota</taxon>
        <taxon>Metazoa</taxon>
        <taxon>Spiralia</taxon>
        <taxon>Lophotrochozoa</taxon>
        <taxon>Platyhelminthes</taxon>
        <taxon>Monogenea</taxon>
        <taxon>Polyopisthocotylea</taxon>
        <taxon>Polystomatidea</taxon>
        <taxon>Polystomatidae</taxon>
        <taxon>Protopolystoma</taxon>
    </lineage>
</organism>
<sequence>MEFLPVFYLPQFLQNCSQRSPFSGQIKRLFLWNGEEVKNPREACPKLAGQKADLGLRIASEDDSDVKAGPGLALTFPFGFVIAEKCMMHLESISAIWMTDGKEYSMRGLYIGRFFPLLETLLKSGRPDDVTPEGSRTSETDVSEASSSVAITVQRRKMHSSARRRQLYGPVWLTRGEEVNFAGPLAFLARLSRTMHRQITSQQSRPAKLVSPALLGNP</sequence>
<keyword evidence="3" id="KW-1185">Reference proteome</keyword>
<name>A0A448WGE4_9PLAT</name>
<comment type="caution">
    <text evidence="2">The sequence shown here is derived from an EMBL/GenBank/DDBJ whole genome shotgun (WGS) entry which is preliminary data.</text>
</comment>
<dbReference type="AlphaFoldDB" id="A0A448WGE4"/>
<evidence type="ECO:0000256" key="1">
    <source>
        <dbReference type="SAM" id="MobiDB-lite"/>
    </source>
</evidence>
<evidence type="ECO:0000313" key="3">
    <source>
        <dbReference type="Proteomes" id="UP000784294"/>
    </source>
</evidence>
<proteinExistence type="predicted"/>
<reference evidence="2" key="1">
    <citation type="submission" date="2018-11" db="EMBL/GenBank/DDBJ databases">
        <authorList>
            <consortium name="Pathogen Informatics"/>
        </authorList>
    </citation>
    <scope>NUCLEOTIDE SEQUENCE</scope>
</reference>
<feature type="region of interest" description="Disordered" evidence="1">
    <location>
        <begin position="198"/>
        <end position="218"/>
    </location>
</feature>
<dbReference type="Proteomes" id="UP000784294">
    <property type="component" value="Unassembled WGS sequence"/>
</dbReference>
<evidence type="ECO:0000313" key="2">
    <source>
        <dbReference type="EMBL" id="VEL11137.1"/>
    </source>
</evidence>
<feature type="non-terminal residue" evidence="2">
    <location>
        <position position="1"/>
    </location>
</feature>
<dbReference type="EMBL" id="CAAALY010010937">
    <property type="protein sequence ID" value="VEL11137.1"/>
    <property type="molecule type" value="Genomic_DNA"/>
</dbReference>
<accession>A0A448WGE4</accession>